<proteinExistence type="predicted"/>
<evidence type="ECO:0000313" key="1">
    <source>
        <dbReference type="EMBL" id="EMI16273.1"/>
    </source>
</evidence>
<dbReference type="PATRIC" id="fig|1265738.3.peg.6803"/>
<organism evidence="1 2">
    <name type="scientific">Rhodopirellula maiorica SM1</name>
    <dbReference type="NCBI Taxonomy" id="1265738"/>
    <lineage>
        <taxon>Bacteria</taxon>
        <taxon>Pseudomonadati</taxon>
        <taxon>Planctomycetota</taxon>
        <taxon>Planctomycetia</taxon>
        <taxon>Pirellulales</taxon>
        <taxon>Pirellulaceae</taxon>
        <taxon>Novipirellula</taxon>
    </lineage>
</organism>
<evidence type="ECO:0000313" key="2">
    <source>
        <dbReference type="Proteomes" id="UP000011991"/>
    </source>
</evidence>
<gene>
    <name evidence="1" type="ORF">RMSM_06809</name>
</gene>
<dbReference type="EMBL" id="ANOG01000974">
    <property type="protein sequence ID" value="EMI16273.1"/>
    <property type="molecule type" value="Genomic_DNA"/>
</dbReference>
<accession>M5R9V1</accession>
<dbReference type="Proteomes" id="UP000011991">
    <property type="component" value="Unassembled WGS sequence"/>
</dbReference>
<reference evidence="1 2" key="1">
    <citation type="journal article" date="2013" name="Mar. Genomics">
        <title>Expression of sulfatases in Rhodopirellula baltica and the diversity of sulfatases in the genus Rhodopirellula.</title>
        <authorList>
            <person name="Wegner C.E."/>
            <person name="Richter-Heitmann T."/>
            <person name="Klindworth A."/>
            <person name="Klockow C."/>
            <person name="Richter M."/>
            <person name="Achstetter T."/>
            <person name="Glockner F.O."/>
            <person name="Harder J."/>
        </authorList>
    </citation>
    <scope>NUCLEOTIDE SEQUENCE [LARGE SCALE GENOMIC DNA]</scope>
    <source>
        <strain evidence="1 2">SM1</strain>
    </source>
</reference>
<dbReference type="AlphaFoldDB" id="M5R9V1"/>
<name>M5R9V1_9BACT</name>
<comment type="caution">
    <text evidence="1">The sequence shown here is derived from an EMBL/GenBank/DDBJ whole genome shotgun (WGS) entry which is preliminary data.</text>
</comment>
<protein>
    <submittedName>
        <fullName evidence="1">Uncharacterized protein</fullName>
    </submittedName>
</protein>
<sequence length="46" mass="5045">MRGETSGGNRATTRAEPNVFSSRIDSRGIRASDVGRLVTRWLALLL</sequence>
<keyword evidence="2" id="KW-1185">Reference proteome</keyword>